<feature type="transmembrane region" description="Helical" evidence="9">
    <location>
        <begin position="258"/>
        <end position="274"/>
    </location>
</feature>
<feature type="transmembrane region" description="Helical" evidence="9">
    <location>
        <begin position="433"/>
        <end position="457"/>
    </location>
</feature>
<dbReference type="KEGG" id="cgn:OK18_12055"/>
<keyword evidence="5" id="KW-0653">Protein transport</keyword>
<name>A0A0G3M247_CHRGL</name>
<feature type="transmembrane region" description="Helical" evidence="9">
    <location>
        <begin position="86"/>
        <end position="102"/>
    </location>
</feature>
<keyword evidence="7 9" id="KW-0472">Membrane</keyword>
<feature type="transmembrane region" description="Helical" evidence="9">
    <location>
        <begin position="233"/>
        <end position="252"/>
    </location>
</feature>
<dbReference type="InterPro" id="IPR036259">
    <property type="entry name" value="MFS_trans_sf"/>
</dbReference>
<comment type="subcellular location">
    <subcellularLocation>
        <location evidence="1">Cell membrane</location>
        <topology evidence="1">Multi-pass membrane protein</topology>
    </subcellularLocation>
    <subcellularLocation>
        <location evidence="8">Membrane</location>
        <topology evidence="8">Multi-pass membrane protein</topology>
    </subcellularLocation>
</comment>
<evidence type="ECO:0000256" key="3">
    <source>
        <dbReference type="ARBA" id="ARBA00022475"/>
    </source>
</evidence>
<dbReference type="InterPro" id="IPR005279">
    <property type="entry name" value="Dipep/tripep_permease"/>
</dbReference>
<evidence type="ECO:0000256" key="4">
    <source>
        <dbReference type="ARBA" id="ARBA00022692"/>
    </source>
</evidence>
<evidence type="ECO:0000256" key="6">
    <source>
        <dbReference type="ARBA" id="ARBA00022989"/>
    </source>
</evidence>
<evidence type="ECO:0000313" key="11">
    <source>
        <dbReference type="EMBL" id="QIY90971.1"/>
    </source>
</evidence>
<dbReference type="STRING" id="1324352.OK18_12055"/>
<evidence type="ECO:0000256" key="7">
    <source>
        <dbReference type="ARBA" id="ARBA00023136"/>
    </source>
</evidence>
<dbReference type="SUPFAM" id="SSF103473">
    <property type="entry name" value="MFS general substrate transporter"/>
    <property type="match status" value="1"/>
</dbReference>
<dbReference type="Gene3D" id="1.20.1250.20">
    <property type="entry name" value="MFS general substrate transporter like domains"/>
    <property type="match status" value="1"/>
</dbReference>
<feature type="transmembrane region" description="Helical" evidence="9">
    <location>
        <begin position="477"/>
        <end position="495"/>
    </location>
</feature>
<evidence type="ECO:0000256" key="8">
    <source>
        <dbReference type="RuleBase" id="RU003755"/>
    </source>
</evidence>
<gene>
    <name evidence="11" type="ORF">FOB44_10015</name>
    <name evidence="10" type="ORF">OK18_12055</name>
</gene>
<dbReference type="PANTHER" id="PTHR23517">
    <property type="entry name" value="RESISTANCE PROTEIN MDTM, PUTATIVE-RELATED-RELATED"/>
    <property type="match status" value="1"/>
</dbReference>
<feature type="transmembrane region" description="Helical" evidence="9">
    <location>
        <begin position="31"/>
        <end position="50"/>
    </location>
</feature>
<dbReference type="InterPro" id="IPR018456">
    <property type="entry name" value="PTR2_symporter_CS"/>
</dbReference>
<reference evidence="11 13" key="2">
    <citation type="submission" date="2019-09" db="EMBL/GenBank/DDBJ databases">
        <title>FDA dAtabase for Regulatory Grade micrObial Sequences (FDA-ARGOS): Supporting development and validation of Infectious Disease Dx tests.</title>
        <authorList>
            <person name="Sciortino C."/>
            <person name="Tallon L."/>
            <person name="Sadzewicz L."/>
            <person name="Vavikolanu K."/>
            <person name="Mehta A."/>
            <person name="Aluvathingal J."/>
            <person name="Nadendla S."/>
            <person name="Nandy P."/>
            <person name="Geyer C."/>
            <person name="Yan Y."/>
            <person name="Sichtig H."/>
        </authorList>
    </citation>
    <scope>NUCLEOTIDE SEQUENCE [LARGE SCALE GENOMIC DNA]</scope>
    <source>
        <strain evidence="11 13">FDAARGOS_636</strain>
    </source>
</reference>
<dbReference type="InterPro" id="IPR000109">
    <property type="entry name" value="POT_fam"/>
</dbReference>
<feature type="transmembrane region" description="Helical" evidence="9">
    <location>
        <begin position="183"/>
        <end position="203"/>
    </location>
</feature>
<keyword evidence="3" id="KW-1003">Cell membrane</keyword>
<feature type="transmembrane region" description="Helical" evidence="9">
    <location>
        <begin position="335"/>
        <end position="354"/>
    </location>
</feature>
<proteinExistence type="inferred from homology"/>
<dbReference type="RefSeq" id="WP_050022117.1">
    <property type="nucleotide sequence ID" value="NZ_CP009928.1"/>
</dbReference>
<protein>
    <submittedName>
        <fullName evidence="10">Amino acid transporter</fullName>
    </submittedName>
    <submittedName>
        <fullName evidence="11">Peptide MFS transporter</fullName>
    </submittedName>
</protein>
<keyword evidence="4 8" id="KW-0812">Transmembrane</keyword>
<dbReference type="PANTHER" id="PTHR23517:SF15">
    <property type="entry name" value="PROTON-DEPENDENT OLIGOPEPTIDE FAMILY TRANSPORT PROTEIN"/>
    <property type="match status" value="1"/>
</dbReference>
<sequence>MSLTLDEIQNFKGKYPRQIWSLFFSEMWERFCFYGMRGMLVFFMISQLNFHEKEANLQYGATQAFVYAFTFIGGLFADKILGFRKSLFWGGLLMIVGSLILATDPHQFFFLGIAFTVVGTGFFKPNISSMVGQLYKPNDSRADAGFSLFYAGINLGALLGGYLCIAIGKGEFLGNIIAEEMRWHIAFGLAAIVMVVSLINFVFTQRRLGTIGLQPGHPLAETKSAPIPKWKEYGVYILSLVFVPIIMTMVAKTEYTDYFMWTIGPLTLIYLFYEMSKVTASERKKLWAALVFIIFSIIFWGIYEQSGGSLSIFAAKNLNKDLFGLDPNGVNNSGGAFFIIFLAPVIGLLWIWLNKRKIEPNTIIKFGLGFIFLGLGYYVLFATRFFANLQGVTSLNFFTLALLIITLGELCLSPIGLSIMTKLSTKNLQGMMMGMWFLASAYGQYVAGIIGASLATAKEGSTNYDELITYTDGYKQLGLYAIIAGVVLILISPYVKKLMQDVK</sequence>
<keyword evidence="5" id="KW-0571">Peptide transport</keyword>
<dbReference type="EMBL" id="CP050995">
    <property type="protein sequence ID" value="QIY90971.1"/>
    <property type="molecule type" value="Genomic_DNA"/>
</dbReference>
<dbReference type="InterPro" id="IPR050171">
    <property type="entry name" value="MFS_Transporters"/>
</dbReference>
<reference evidence="10 12" key="1">
    <citation type="submission" date="2014-11" db="EMBL/GenBank/DDBJ databases">
        <authorList>
            <person name="Park G.-S."/>
            <person name="Hong S.-J."/>
            <person name="Jung B.K."/>
            <person name="Khan A.R."/>
            <person name="Kwak Y."/>
            <person name="Shin J.-H."/>
        </authorList>
    </citation>
    <scope>NUCLEOTIDE SEQUENCE [LARGE SCALE GENOMIC DNA]</scope>
    <source>
        <strain evidence="10 12">DSM 27622</strain>
    </source>
</reference>
<evidence type="ECO:0000313" key="12">
    <source>
        <dbReference type="Proteomes" id="UP000035213"/>
    </source>
</evidence>
<comment type="similarity">
    <text evidence="8">Belongs to the major facilitator superfamily. Proton-dependent oligopeptide transporter (POT/PTR) (TC 2.A.17) family.</text>
</comment>
<organism evidence="10 12">
    <name type="scientific">Chryseobacterium gallinarum</name>
    <dbReference type="NCBI Taxonomy" id="1324352"/>
    <lineage>
        <taxon>Bacteria</taxon>
        <taxon>Pseudomonadati</taxon>
        <taxon>Bacteroidota</taxon>
        <taxon>Flavobacteriia</taxon>
        <taxon>Flavobacteriales</taxon>
        <taxon>Weeksellaceae</taxon>
        <taxon>Chryseobacterium group</taxon>
        <taxon>Chryseobacterium</taxon>
    </lineage>
</organism>
<dbReference type="GO" id="GO:0006857">
    <property type="term" value="P:oligopeptide transport"/>
    <property type="evidence" value="ECO:0007669"/>
    <property type="project" value="InterPro"/>
</dbReference>
<dbReference type="Pfam" id="PF00854">
    <property type="entry name" value="PTR2"/>
    <property type="match status" value="1"/>
</dbReference>
<evidence type="ECO:0000313" key="13">
    <source>
        <dbReference type="Proteomes" id="UP000501570"/>
    </source>
</evidence>
<dbReference type="PROSITE" id="PS01023">
    <property type="entry name" value="PTR2_2"/>
    <property type="match status" value="1"/>
</dbReference>
<feature type="transmembrane region" description="Helical" evidence="9">
    <location>
        <begin position="398"/>
        <end position="421"/>
    </location>
</feature>
<feature type="transmembrane region" description="Helical" evidence="9">
    <location>
        <begin position="366"/>
        <end position="386"/>
    </location>
</feature>
<dbReference type="GO" id="GO:1904680">
    <property type="term" value="F:peptide transmembrane transporter activity"/>
    <property type="evidence" value="ECO:0007669"/>
    <property type="project" value="InterPro"/>
</dbReference>
<dbReference type="Proteomes" id="UP000501570">
    <property type="component" value="Chromosome"/>
</dbReference>
<evidence type="ECO:0000256" key="9">
    <source>
        <dbReference type="SAM" id="Phobius"/>
    </source>
</evidence>
<feature type="transmembrane region" description="Helical" evidence="9">
    <location>
        <begin position="148"/>
        <end position="168"/>
    </location>
</feature>
<dbReference type="GO" id="GO:0005886">
    <property type="term" value="C:plasma membrane"/>
    <property type="evidence" value="ECO:0007669"/>
    <property type="project" value="UniProtKB-SubCell"/>
</dbReference>
<accession>A0A0G3M247</accession>
<keyword evidence="13" id="KW-1185">Reference proteome</keyword>
<evidence type="ECO:0000313" key="10">
    <source>
        <dbReference type="EMBL" id="AKK73246.1"/>
    </source>
</evidence>
<dbReference type="Proteomes" id="UP000035213">
    <property type="component" value="Chromosome"/>
</dbReference>
<feature type="transmembrane region" description="Helical" evidence="9">
    <location>
        <begin position="108"/>
        <end position="127"/>
    </location>
</feature>
<evidence type="ECO:0000256" key="2">
    <source>
        <dbReference type="ARBA" id="ARBA00022448"/>
    </source>
</evidence>
<feature type="transmembrane region" description="Helical" evidence="9">
    <location>
        <begin position="286"/>
        <end position="303"/>
    </location>
</feature>
<dbReference type="PATRIC" id="fig|1324352.5.peg.2507"/>
<dbReference type="AlphaFoldDB" id="A0A0G3M247"/>
<dbReference type="CDD" id="cd17346">
    <property type="entry name" value="MFS_DtpA_like"/>
    <property type="match status" value="1"/>
</dbReference>
<evidence type="ECO:0000256" key="5">
    <source>
        <dbReference type="ARBA" id="ARBA00022856"/>
    </source>
</evidence>
<keyword evidence="6 9" id="KW-1133">Transmembrane helix</keyword>
<dbReference type="OrthoDB" id="9772725at2"/>
<keyword evidence="2 8" id="KW-0813">Transport</keyword>
<dbReference type="NCBIfam" id="TIGR00924">
    <property type="entry name" value="yjdL_sub1_fam"/>
    <property type="match status" value="1"/>
</dbReference>
<evidence type="ECO:0000256" key="1">
    <source>
        <dbReference type="ARBA" id="ARBA00004651"/>
    </source>
</evidence>
<dbReference type="EMBL" id="CP009928">
    <property type="protein sequence ID" value="AKK73246.1"/>
    <property type="molecule type" value="Genomic_DNA"/>
</dbReference>
<feature type="transmembrane region" description="Helical" evidence="9">
    <location>
        <begin position="56"/>
        <end position="77"/>
    </location>
</feature>